<accession>A0A853F6H7</accession>
<gene>
    <name evidence="8" type="ORF">H0A68_04760</name>
</gene>
<evidence type="ECO:0000313" key="8">
    <source>
        <dbReference type="EMBL" id="NYT36174.1"/>
    </source>
</evidence>
<evidence type="ECO:0000256" key="3">
    <source>
        <dbReference type="ARBA" id="ARBA00022679"/>
    </source>
</evidence>
<organism evidence="8 9">
    <name type="scientific">Allopusillimonas soli</name>
    <dbReference type="NCBI Taxonomy" id="659016"/>
    <lineage>
        <taxon>Bacteria</taxon>
        <taxon>Pseudomonadati</taxon>
        <taxon>Pseudomonadota</taxon>
        <taxon>Betaproteobacteria</taxon>
        <taxon>Burkholderiales</taxon>
        <taxon>Alcaligenaceae</taxon>
        <taxon>Allopusillimonas</taxon>
    </lineage>
</organism>
<dbReference type="SMART" id="SM00563">
    <property type="entry name" value="PlsC"/>
    <property type="match status" value="1"/>
</dbReference>
<dbReference type="SUPFAM" id="SSF69593">
    <property type="entry name" value="Glycerol-3-phosphate (1)-acyltransferase"/>
    <property type="match status" value="1"/>
</dbReference>
<feature type="domain" description="Phospholipid/glycerol acyltransferase" evidence="7">
    <location>
        <begin position="67"/>
        <end position="179"/>
    </location>
</feature>
<evidence type="ECO:0000256" key="6">
    <source>
        <dbReference type="SAM" id="Phobius"/>
    </source>
</evidence>
<dbReference type="PANTHER" id="PTHR10434:SF64">
    <property type="entry name" value="1-ACYL-SN-GLYCEROL-3-PHOSPHATE ACYLTRANSFERASE-RELATED"/>
    <property type="match status" value="1"/>
</dbReference>
<keyword evidence="2" id="KW-0444">Lipid biosynthesis</keyword>
<keyword evidence="6" id="KW-0472">Membrane</keyword>
<evidence type="ECO:0000259" key="7">
    <source>
        <dbReference type="SMART" id="SM00563"/>
    </source>
</evidence>
<dbReference type="InterPro" id="IPR002123">
    <property type="entry name" value="Plipid/glycerol_acylTrfase"/>
</dbReference>
<comment type="caution">
    <text evidence="8">The sequence shown here is derived from an EMBL/GenBank/DDBJ whole genome shotgun (WGS) entry which is preliminary data.</text>
</comment>
<sequence length="251" mass="27825">MSLLRFLPRFLLVAIWIVVGLLSVGLIYPMASGRLRACMNRRWSRMLMCLCGIRVTVSGQPRLHGPVMLVANHVSWVDIFVLNGVRPTAFVAKSDIRGWPVIGWLVAGAGTVFIERGQRHAVRAAGEALRQRFLAGEAVGLFPEGTTSPGYDVQPFHASLFEAAIQAGADIQPVALRFFHRGRRSDYFSFVGEQNLMQNLWCLLGTRGARVEVVFLEPMDGERCRRDGRAKVAAHAHHAIRQAVVARRAAD</sequence>
<comment type="pathway">
    <text evidence="1">Lipid metabolism.</text>
</comment>
<dbReference type="RefSeq" id="WP_129968082.1">
    <property type="nucleotide sequence ID" value="NZ_JACCEW010000001.1"/>
</dbReference>
<keyword evidence="4" id="KW-0443">Lipid metabolism</keyword>
<keyword evidence="6" id="KW-0812">Transmembrane</keyword>
<keyword evidence="9" id="KW-1185">Reference proteome</keyword>
<keyword evidence="6" id="KW-1133">Transmembrane helix</keyword>
<reference evidence="8 9" key="1">
    <citation type="submission" date="2020-07" db="EMBL/GenBank/DDBJ databases">
        <title>Taxonomic revisions and descriptions of new bacterial species based on genomic comparisons in the high-G+C-content subgroup of the family Alcaligenaceae.</title>
        <authorList>
            <person name="Szabo A."/>
            <person name="Felfoldi T."/>
        </authorList>
    </citation>
    <scope>NUCLEOTIDE SEQUENCE [LARGE SCALE GENOMIC DNA]</scope>
    <source>
        <strain evidence="8 9">DSM 25264</strain>
    </source>
</reference>
<feature type="transmembrane region" description="Helical" evidence="6">
    <location>
        <begin position="6"/>
        <end position="31"/>
    </location>
</feature>
<dbReference type="GO" id="GO:0003841">
    <property type="term" value="F:1-acylglycerol-3-phosphate O-acyltransferase activity"/>
    <property type="evidence" value="ECO:0007669"/>
    <property type="project" value="TreeGrafter"/>
</dbReference>
<dbReference type="AlphaFoldDB" id="A0A853F6H7"/>
<dbReference type="Proteomes" id="UP000580517">
    <property type="component" value="Unassembled WGS sequence"/>
</dbReference>
<dbReference type="GO" id="GO:0006654">
    <property type="term" value="P:phosphatidic acid biosynthetic process"/>
    <property type="evidence" value="ECO:0007669"/>
    <property type="project" value="TreeGrafter"/>
</dbReference>
<dbReference type="CDD" id="cd07989">
    <property type="entry name" value="LPLAT_AGPAT-like"/>
    <property type="match status" value="1"/>
</dbReference>
<dbReference type="Pfam" id="PF01553">
    <property type="entry name" value="Acyltransferase"/>
    <property type="match status" value="1"/>
</dbReference>
<evidence type="ECO:0000256" key="4">
    <source>
        <dbReference type="ARBA" id="ARBA00023098"/>
    </source>
</evidence>
<dbReference type="OrthoDB" id="9806880at2"/>
<proteinExistence type="predicted"/>
<protein>
    <submittedName>
        <fullName evidence="8">1-acyl-sn-glycerol-3-phosphate acyltransferase</fullName>
    </submittedName>
</protein>
<keyword evidence="3 8" id="KW-0808">Transferase</keyword>
<evidence type="ECO:0000313" key="9">
    <source>
        <dbReference type="Proteomes" id="UP000580517"/>
    </source>
</evidence>
<keyword evidence="5 8" id="KW-0012">Acyltransferase</keyword>
<evidence type="ECO:0000256" key="5">
    <source>
        <dbReference type="ARBA" id="ARBA00023315"/>
    </source>
</evidence>
<dbReference type="PANTHER" id="PTHR10434">
    <property type="entry name" value="1-ACYL-SN-GLYCEROL-3-PHOSPHATE ACYLTRANSFERASE"/>
    <property type="match status" value="1"/>
</dbReference>
<evidence type="ECO:0000256" key="1">
    <source>
        <dbReference type="ARBA" id="ARBA00005189"/>
    </source>
</evidence>
<evidence type="ECO:0000256" key="2">
    <source>
        <dbReference type="ARBA" id="ARBA00022516"/>
    </source>
</evidence>
<dbReference type="EMBL" id="JACCEW010000001">
    <property type="protein sequence ID" value="NYT36174.1"/>
    <property type="molecule type" value="Genomic_DNA"/>
</dbReference>
<name>A0A853F6H7_9BURK</name>